<keyword evidence="3 5" id="KW-0808">Transferase</keyword>
<dbReference type="GO" id="GO:0004140">
    <property type="term" value="F:dephospho-CoA kinase activity"/>
    <property type="evidence" value="ECO:0007669"/>
    <property type="project" value="UniProtKB-UniRule"/>
</dbReference>
<dbReference type="InterPro" id="IPR001977">
    <property type="entry name" value="Depp_CoAkinase"/>
</dbReference>
<dbReference type="GO" id="GO:0015937">
    <property type="term" value="P:coenzyme A biosynthetic process"/>
    <property type="evidence" value="ECO:0007669"/>
    <property type="project" value="UniProtKB-UniRule"/>
</dbReference>
<comment type="pathway">
    <text evidence="3">Cofactor biosynthesis; coenzyme A biosynthesis; CoA from (R)-pantothenate: step 5/5.</text>
</comment>
<keyword evidence="3" id="KW-0963">Cytoplasm</keyword>
<comment type="subcellular location">
    <subcellularLocation>
        <location evidence="3">Cytoplasm</location>
    </subcellularLocation>
</comment>
<comment type="similarity">
    <text evidence="3">Belongs to the CoaE family.</text>
</comment>
<organism evidence="5 6">
    <name type="scientific">Candidatus Scybalocola faecigallinarum</name>
    <dbReference type="NCBI Taxonomy" id="2840941"/>
    <lineage>
        <taxon>Bacteria</taxon>
        <taxon>Bacillati</taxon>
        <taxon>Bacillota</taxon>
        <taxon>Clostridia</taxon>
        <taxon>Lachnospirales</taxon>
        <taxon>Lachnospiraceae</taxon>
        <taxon>Lachnospiraceae incertae sedis</taxon>
        <taxon>Candidatus Scybalocola (ex Gilroy et al. 2021)</taxon>
    </lineage>
</organism>
<keyword evidence="1 3" id="KW-0547">Nucleotide-binding</keyword>
<dbReference type="EMBL" id="DVIT01000052">
    <property type="protein sequence ID" value="HIS48326.1"/>
    <property type="molecule type" value="Genomic_DNA"/>
</dbReference>
<evidence type="ECO:0000313" key="5">
    <source>
        <dbReference type="EMBL" id="HIS48326.1"/>
    </source>
</evidence>
<keyword evidence="3 5" id="KW-0418">Kinase</keyword>
<dbReference type="GO" id="GO:0005737">
    <property type="term" value="C:cytoplasm"/>
    <property type="evidence" value="ECO:0007669"/>
    <property type="project" value="UniProtKB-SubCell"/>
</dbReference>
<dbReference type="NCBIfam" id="TIGR00152">
    <property type="entry name" value="dephospho-CoA kinase"/>
    <property type="match status" value="1"/>
</dbReference>
<gene>
    <name evidence="3" type="primary">coaE</name>
    <name evidence="5" type="ORF">IAB46_12365</name>
</gene>
<evidence type="ECO:0000256" key="2">
    <source>
        <dbReference type="ARBA" id="ARBA00022840"/>
    </source>
</evidence>
<keyword evidence="3" id="KW-0173">Coenzyme A biosynthesis</keyword>
<protein>
    <recommendedName>
        <fullName evidence="3 4">Dephospho-CoA kinase</fullName>
        <ecNumber evidence="3 4">2.7.1.24</ecNumber>
    </recommendedName>
    <alternativeName>
        <fullName evidence="3">Dephosphocoenzyme A kinase</fullName>
    </alternativeName>
</protein>
<dbReference type="EC" id="2.7.1.24" evidence="3 4"/>
<dbReference type="Pfam" id="PF01121">
    <property type="entry name" value="CoaE"/>
    <property type="match status" value="1"/>
</dbReference>
<sequence length="195" mass="22502">MTKRVIGITGGAGSGKTEVLRILENEYGARIIIADEVARELSSPGGKSYEKIVEAFGPEILMEDKNIDRPKLSAIVFHQPRLLETLNNIVHPNVREEIERQIAQSELPLIVVEAALLIECGYRDICDEFWYVHSEEGIRRRRMKETRNYSDEKIDSIIRNQLSEEQFAKNCDKILENNSDLEHLRKEIEKLMDQH</sequence>
<dbReference type="HAMAP" id="MF_00376">
    <property type="entry name" value="Dephospho_CoA_kinase"/>
    <property type="match status" value="1"/>
</dbReference>
<evidence type="ECO:0000256" key="4">
    <source>
        <dbReference type="NCBIfam" id="TIGR00152"/>
    </source>
</evidence>
<dbReference type="GO" id="GO:0005524">
    <property type="term" value="F:ATP binding"/>
    <property type="evidence" value="ECO:0007669"/>
    <property type="project" value="UniProtKB-UniRule"/>
</dbReference>
<reference evidence="5" key="2">
    <citation type="journal article" date="2021" name="PeerJ">
        <title>Extensive microbial diversity within the chicken gut microbiome revealed by metagenomics and culture.</title>
        <authorList>
            <person name="Gilroy R."/>
            <person name="Ravi A."/>
            <person name="Getino M."/>
            <person name="Pursley I."/>
            <person name="Horton D.L."/>
            <person name="Alikhan N.F."/>
            <person name="Baker D."/>
            <person name="Gharbi K."/>
            <person name="Hall N."/>
            <person name="Watson M."/>
            <person name="Adriaenssens E.M."/>
            <person name="Foster-Nyarko E."/>
            <person name="Jarju S."/>
            <person name="Secka A."/>
            <person name="Antonio M."/>
            <person name="Oren A."/>
            <person name="Chaudhuri R.R."/>
            <person name="La Ragione R."/>
            <person name="Hildebrand F."/>
            <person name="Pallen M.J."/>
        </authorList>
    </citation>
    <scope>NUCLEOTIDE SEQUENCE</scope>
    <source>
        <strain evidence="5">CHK178-757</strain>
    </source>
</reference>
<dbReference type="Gene3D" id="3.40.50.300">
    <property type="entry name" value="P-loop containing nucleotide triphosphate hydrolases"/>
    <property type="match status" value="1"/>
</dbReference>
<comment type="function">
    <text evidence="3">Catalyzes the phosphorylation of the 3'-hydroxyl group of dephosphocoenzyme A to form coenzyme A.</text>
</comment>
<dbReference type="PANTHER" id="PTHR10695">
    <property type="entry name" value="DEPHOSPHO-COA KINASE-RELATED"/>
    <property type="match status" value="1"/>
</dbReference>
<comment type="catalytic activity">
    <reaction evidence="3">
        <text>3'-dephospho-CoA + ATP = ADP + CoA + H(+)</text>
        <dbReference type="Rhea" id="RHEA:18245"/>
        <dbReference type="ChEBI" id="CHEBI:15378"/>
        <dbReference type="ChEBI" id="CHEBI:30616"/>
        <dbReference type="ChEBI" id="CHEBI:57287"/>
        <dbReference type="ChEBI" id="CHEBI:57328"/>
        <dbReference type="ChEBI" id="CHEBI:456216"/>
        <dbReference type="EC" id="2.7.1.24"/>
    </reaction>
</comment>
<dbReference type="Proteomes" id="UP000823927">
    <property type="component" value="Unassembled WGS sequence"/>
</dbReference>
<comment type="caution">
    <text evidence="5">The sequence shown here is derived from an EMBL/GenBank/DDBJ whole genome shotgun (WGS) entry which is preliminary data.</text>
</comment>
<accession>A0A9D1F696</accession>
<dbReference type="PROSITE" id="PS51219">
    <property type="entry name" value="DPCK"/>
    <property type="match status" value="1"/>
</dbReference>
<evidence type="ECO:0000256" key="3">
    <source>
        <dbReference type="HAMAP-Rule" id="MF_00376"/>
    </source>
</evidence>
<dbReference type="InterPro" id="IPR027417">
    <property type="entry name" value="P-loop_NTPase"/>
</dbReference>
<dbReference type="CDD" id="cd02022">
    <property type="entry name" value="DPCK"/>
    <property type="match status" value="1"/>
</dbReference>
<evidence type="ECO:0000313" key="6">
    <source>
        <dbReference type="Proteomes" id="UP000823927"/>
    </source>
</evidence>
<proteinExistence type="inferred from homology"/>
<keyword evidence="2 3" id="KW-0067">ATP-binding</keyword>
<dbReference type="SUPFAM" id="SSF52540">
    <property type="entry name" value="P-loop containing nucleoside triphosphate hydrolases"/>
    <property type="match status" value="1"/>
</dbReference>
<dbReference type="PANTHER" id="PTHR10695:SF46">
    <property type="entry name" value="BIFUNCTIONAL COENZYME A SYNTHASE-RELATED"/>
    <property type="match status" value="1"/>
</dbReference>
<name>A0A9D1F696_9FIRM</name>
<reference evidence="5" key="1">
    <citation type="submission" date="2020-10" db="EMBL/GenBank/DDBJ databases">
        <authorList>
            <person name="Gilroy R."/>
        </authorList>
    </citation>
    <scope>NUCLEOTIDE SEQUENCE</scope>
    <source>
        <strain evidence="5">CHK178-757</strain>
    </source>
</reference>
<dbReference type="AlphaFoldDB" id="A0A9D1F696"/>
<evidence type="ECO:0000256" key="1">
    <source>
        <dbReference type="ARBA" id="ARBA00022741"/>
    </source>
</evidence>
<feature type="binding site" evidence="3">
    <location>
        <begin position="13"/>
        <end position="18"/>
    </location>
    <ligand>
        <name>ATP</name>
        <dbReference type="ChEBI" id="CHEBI:30616"/>
    </ligand>
</feature>